<evidence type="ECO:0000256" key="9">
    <source>
        <dbReference type="ARBA" id="ARBA00022723"/>
    </source>
</evidence>
<dbReference type="SUPFAM" id="SSF52218">
    <property type="entry name" value="Flavoproteins"/>
    <property type="match status" value="1"/>
</dbReference>
<dbReference type="InterPro" id="IPR039261">
    <property type="entry name" value="FNR_nucleotide-bd"/>
</dbReference>
<dbReference type="GO" id="GO:0003958">
    <property type="term" value="F:NADPH-hemoprotein reductase activity"/>
    <property type="evidence" value="ECO:0007669"/>
    <property type="project" value="UniProtKB-EC"/>
</dbReference>
<dbReference type="Pfam" id="PF00067">
    <property type="entry name" value="p450"/>
    <property type="match status" value="1"/>
</dbReference>
<evidence type="ECO:0000256" key="11">
    <source>
        <dbReference type="ARBA" id="ARBA00022857"/>
    </source>
</evidence>
<keyword evidence="9 17" id="KW-0479">Metal-binding</keyword>
<dbReference type="FunFam" id="1.10.630.10:FF:000040">
    <property type="entry name" value="Bifunctional cytochrome P450/NADPH--P450 reductase"/>
    <property type="match status" value="1"/>
</dbReference>
<keyword evidence="8" id="KW-0288">FMN</keyword>
<evidence type="ECO:0000256" key="3">
    <source>
        <dbReference type="ARBA" id="ARBA00001974"/>
    </source>
</evidence>
<dbReference type="Pfam" id="PF00667">
    <property type="entry name" value="FAD_binding_1"/>
    <property type="match status" value="1"/>
</dbReference>
<comment type="catalytic activity">
    <reaction evidence="15">
        <text>an organic molecule + reduced [NADPH--hemoprotein reductase] + O2 = an alcohol + oxidized [NADPH--hemoprotein reductase] + H2O + H(+)</text>
        <dbReference type="Rhea" id="RHEA:17149"/>
        <dbReference type="Rhea" id="RHEA-COMP:11964"/>
        <dbReference type="Rhea" id="RHEA-COMP:11965"/>
        <dbReference type="ChEBI" id="CHEBI:15377"/>
        <dbReference type="ChEBI" id="CHEBI:15378"/>
        <dbReference type="ChEBI" id="CHEBI:15379"/>
        <dbReference type="ChEBI" id="CHEBI:30879"/>
        <dbReference type="ChEBI" id="CHEBI:57618"/>
        <dbReference type="ChEBI" id="CHEBI:58210"/>
        <dbReference type="ChEBI" id="CHEBI:142491"/>
        <dbReference type="EC" id="1.14.14.1"/>
    </reaction>
</comment>
<dbReference type="PRINTS" id="PR00385">
    <property type="entry name" value="P450"/>
</dbReference>
<sequence>MSVPIPQPPTIPFIGNVTSVEKEVPLRSFRLLAKTYGEIFQLNMLGQTVLFVSLHKLVNEISDDSRFHKRAAGALREVRNLVGDALFTAEDDEPNWGIAHRLLMPAFGTLAVKDMMEEMRDISNQLLQKWERFGPNAIIDPSDDFTRVALDTIAYCSMSHRLNSFYSEPQPEFAVAMADFLKECSERFTRPRLLQAMMYGKTAKYQADIKKMKDLADEIVATRKAHPIPKHDLLDIMLNSRDPKTGQSMTEQSIAENMRLLTFLIVGHETSSGMMSFMVYFLIKNPQTMRKLRAQIDEVLGSRPVQYEDFANLPYLIAVMRETLRLAPTAPIRQTAALEDTTIGGGKYAIKKGTPILIVKWELHRDPAVWGDNAEEFIPERMLDGKFEALPPNAWQPFGFGRRACIGRAFAWQEVCLVIASVIQRFDLAFVDPSYNLQIKQTLTVKPNDLLIQATLRAGAVHLQATPSSALMASRSDAPEQTSQSSVNAGIGMPLYVLYGSNTGTSEAFAQRIANEASSYGFTPSIGTLDSALGKVPKDGPVIIITSSFEGEPPDNAARFIDWLRHIKGDDFENVRFAVFGCGNSDWKATFQKIPNLCDELLERHGGKRLVERGSGDASAGDFFQKFDEFEAGLWATLSKEYSTSRSESLAQTLEVKIVDVGKDRASALRQTDAFLGRVIENRVLTKNGPIKRHIEFELPSGSVAQAGDYIAILPQNPIRDVHRVLAHFGLSNEAEVVLSSIGPTSLPVGKPAKLSEILSGYVELSQPATTKDLGKLSEVAASNTTLAYLEILKTDYNDAVQAQRLSVFDILESHADIALSIGAFLQMLPPMRVRQYSISSSPLWNPAHITVTFSVLDVPSMSKAARSFLGVGSNYLASMIPGDRVQMSVRPSAAAFNLPEDPITPVVMFCSGSGLAPMRGFIQECAVQKASGRDVGEMLLFFGCRSPKSDFLYSESDLAEWSAQGVVDIRPAFSRSPEDSEGCKYVQHRVRKDSADIIEALSRGASLFTCGSATVAKGIKATLVEIIMEQEKVEFSEAMEKFEKITKGRYATDIFE</sequence>
<dbReference type="InterPro" id="IPR017927">
    <property type="entry name" value="FAD-bd_FR_type"/>
</dbReference>
<evidence type="ECO:0000313" key="21">
    <source>
        <dbReference type="Proteomes" id="UP001218218"/>
    </source>
</evidence>
<dbReference type="InterPro" id="IPR003097">
    <property type="entry name" value="CysJ-like_FAD-binding"/>
</dbReference>
<dbReference type="InterPro" id="IPR023206">
    <property type="entry name" value="Bifunctional_P450_P450_red"/>
</dbReference>
<dbReference type="GO" id="GO:0070330">
    <property type="term" value="F:aromatase activity"/>
    <property type="evidence" value="ECO:0007669"/>
    <property type="project" value="InterPro"/>
</dbReference>
<dbReference type="GO" id="GO:0020037">
    <property type="term" value="F:heme binding"/>
    <property type="evidence" value="ECO:0007669"/>
    <property type="project" value="InterPro"/>
</dbReference>
<dbReference type="PRINTS" id="PR00463">
    <property type="entry name" value="EP450I"/>
</dbReference>
<dbReference type="InterPro" id="IPR001433">
    <property type="entry name" value="OxRdtase_FAD/NAD-bd"/>
</dbReference>
<gene>
    <name evidence="20" type="ORF">DFH08DRAFT_931076</name>
</gene>
<feature type="domain" description="FAD-binding FR-type" evidence="19">
    <location>
        <begin position="672"/>
        <end position="900"/>
    </location>
</feature>
<comment type="caution">
    <text evidence="20">The sequence shown here is derived from an EMBL/GenBank/DDBJ whole genome shotgun (WGS) entry which is preliminary data.</text>
</comment>
<comment type="cofactor">
    <cofactor evidence="2 17">
        <name>heme</name>
        <dbReference type="ChEBI" id="CHEBI:30413"/>
    </cofactor>
</comment>
<evidence type="ECO:0000256" key="15">
    <source>
        <dbReference type="ARBA" id="ARBA00047827"/>
    </source>
</evidence>
<dbReference type="Gene3D" id="2.40.30.10">
    <property type="entry name" value="Translation factors"/>
    <property type="match status" value="1"/>
</dbReference>
<dbReference type="Gene3D" id="3.40.50.360">
    <property type="match status" value="1"/>
</dbReference>
<dbReference type="FunFam" id="2.40.30.10:FF:000198">
    <property type="entry name" value="Bifunctional cytochrome P450/NADPH--P450 reductase"/>
    <property type="match status" value="1"/>
</dbReference>
<dbReference type="GO" id="GO:0050660">
    <property type="term" value="F:flavin adenine dinucleotide binding"/>
    <property type="evidence" value="ECO:0007669"/>
    <property type="project" value="TreeGrafter"/>
</dbReference>
<dbReference type="SUPFAM" id="SSF63380">
    <property type="entry name" value="Riboflavin synthase domain-like"/>
    <property type="match status" value="1"/>
</dbReference>
<dbReference type="EMBL" id="JARIHO010000005">
    <property type="protein sequence ID" value="KAJ7360692.1"/>
    <property type="molecule type" value="Genomic_DNA"/>
</dbReference>
<dbReference type="InterPro" id="IPR002401">
    <property type="entry name" value="Cyt_P450_E_grp-I"/>
</dbReference>
<evidence type="ECO:0000256" key="14">
    <source>
        <dbReference type="ARBA" id="ARBA00023033"/>
    </source>
</evidence>
<dbReference type="Pfam" id="PF00175">
    <property type="entry name" value="NAD_binding_1"/>
    <property type="match status" value="1"/>
</dbReference>
<dbReference type="Pfam" id="PF00258">
    <property type="entry name" value="Flavodoxin_1"/>
    <property type="match status" value="1"/>
</dbReference>
<dbReference type="InterPro" id="IPR017938">
    <property type="entry name" value="Riboflavin_synthase-like_b-brl"/>
</dbReference>
<dbReference type="GO" id="GO:0005829">
    <property type="term" value="C:cytosol"/>
    <property type="evidence" value="ECO:0007669"/>
    <property type="project" value="TreeGrafter"/>
</dbReference>
<dbReference type="Gene3D" id="3.40.50.80">
    <property type="entry name" value="Nucleotide-binding domain of ferredoxin-NADP reductase (FNR) module"/>
    <property type="match status" value="1"/>
</dbReference>
<dbReference type="GO" id="GO:0010181">
    <property type="term" value="F:FMN binding"/>
    <property type="evidence" value="ECO:0007669"/>
    <property type="project" value="InterPro"/>
</dbReference>
<keyword evidence="13 17" id="KW-0408">Iron</keyword>
<dbReference type="PANTHER" id="PTHR19384:SF127">
    <property type="entry name" value="BIFUNCTIONAL CYTOCHROME P450_NADPH--P450 REDUCTASE"/>
    <property type="match status" value="1"/>
</dbReference>
<keyword evidence="21" id="KW-1185">Reference proteome</keyword>
<reference evidence="20" key="1">
    <citation type="submission" date="2023-03" db="EMBL/GenBank/DDBJ databases">
        <title>Massive genome expansion in bonnet fungi (Mycena s.s.) driven by repeated elements and novel gene families across ecological guilds.</title>
        <authorList>
            <consortium name="Lawrence Berkeley National Laboratory"/>
            <person name="Harder C.B."/>
            <person name="Miyauchi S."/>
            <person name="Viragh M."/>
            <person name="Kuo A."/>
            <person name="Thoen E."/>
            <person name="Andreopoulos B."/>
            <person name="Lu D."/>
            <person name="Skrede I."/>
            <person name="Drula E."/>
            <person name="Henrissat B."/>
            <person name="Morin E."/>
            <person name="Kohler A."/>
            <person name="Barry K."/>
            <person name="LaButti K."/>
            <person name="Morin E."/>
            <person name="Salamov A."/>
            <person name="Lipzen A."/>
            <person name="Mereny Z."/>
            <person name="Hegedus B."/>
            <person name="Baldrian P."/>
            <person name="Stursova M."/>
            <person name="Weitz H."/>
            <person name="Taylor A."/>
            <person name="Grigoriev I.V."/>
            <person name="Nagy L.G."/>
            <person name="Martin F."/>
            <person name="Kauserud H."/>
        </authorList>
    </citation>
    <scope>NUCLEOTIDE SEQUENCE</scope>
    <source>
        <strain evidence="20">CBHHK002</strain>
    </source>
</reference>
<keyword evidence="7" id="KW-0285">Flavoprotein</keyword>
<dbReference type="SUPFAM" id="SSF52343">
    <property type="entry name" value="Ferredoxin reductase-like, C-terminal NADP-linked domain"/>
    <property type="match status" value="1"/>
</dbReference>
<keyword evidence="12" id="KW-0560">Oxidoreductase</keyword>
<evidence type="ECO:0000256" key="6">
    <source>
        <dbReference type="ARBA" id="ARBA00022617"/>
    </source>
</evidence>
<dbReference type="Gene3D" id="1.20.990.10">
    <property type="entry name" value="NADPH-cytochrome p450 Reductase, Chain A, domain 3"/>
    <property type="match status" value="1"/>
</dbReference>
<evidence type="ECO:0000256" key="17">
    <source>
        <dbReference type="PIRSR" id="PIRSR000209-1"/>
    </source>
</evidence>
<evidence type="ECO:0000259" key="19">
    <source>
        <dbReference type="PROSITE" id="PS51384"/>
    </source>
</evidence>
<dbReference type="GO" id="GO:0005506">
    <property type="term" value="F:iron ion binding"/>
    <property type="evidence" value="ECO:0007669"/>
    <property type="project" value="InterPro"/>
</dbReference>
<keyword evidence="14" id="KW-0503">Monooxygenase</keyword>
<keyword evidence="6 17" id="KW-0349">Heme</keyword>
<keyword evidence="11" id="KW-0521">NADP</keyword>
<dbReference type="InterPro" id="IPR029039">
    <property type="entry name" value="Flavoprotein-like_sf"/>
</dbReference>
<evidence type="ECO:0000256" key="4">
    <source>
        <dbReference type="ARBA" id="ARBA00010018"/>
    </source>
</evidence>
<feature type="binding site" description="axial binding residue" evidence="17">
    <location>
        <position position="405"/>
    </location>
    <ligand>
        <name>heme</name>
        <dbReference type="ChEBI" id="CHEBI:30413"/>
    </ligand>
    <ligandPart>
        <name>Fe</name>
        <dbReference type="ChEBI" id="CHEBI:18248"/>
    </ligandPart>
</feature>
<evidence type="ECO:0000256" key="16">
    <source>
        <dbReference type="ARBA" id="ARBA00049342"/>
    </source>
</evidence>
<dbReference type="AlphaFoldDB" id="A0AAD7AJA9"/>
<dbReference type="PROSITE" id="PS00086">
    <property type="entry name" value="CYTOCHROME_P450"/>
    <property type="match status" value="1"/>
</dbReference>
<dbReference type="InterPro" id="IPR008254">
    <property type="entry name" value="Flavodoxin/NO_synth"/>
</dbReference>
<dbReference type="CDD" id="cd06206">
    <property type="entry name" value="bifunctional_CYPOR"/>
    <property type="match status" value="1"/>
</dbReference>
<evidence type="ECO:0000256" key="10">
    <source>
        <dbReference type="ARBA" id="ARBA00022827"/>
    </source>
</evidence>
<evidence type="ECO:0000256" key="2">
    <source>
        <dbReference type="ARBA" id="ARBA00001971"/>
    </source>
</evidence>
<dbReference type="InterPro" id="IPR023173">
    <property type="entry name" value="NADPH_Cyt_P450_Rdtase_alpha"/>
</dbReference>
<evidence type="ECO:0000259" key="18">
    <source>
        <dbReference type="PROSITE" id="PS50902"/>
    </source>
</evidence>
<dbReference type="PANTHER" id="PTHR19384">
    <property type="entry name" value="NITRIC OXIDE SYNTHASE-RELATED"/>
    <property type="match status" value="1"/>
</dbReference>
<comment type="cofactor">
    <cofactor evidence="1">
        <name>FMN</name>
        <dbReference type="ChEBI" id="CHEBI:58210"/>
    </cofactor>
</comment>
<comment type="cofactor">
    <cofactor evidence="3">
        <name>FAD</name>
        <dbReference type="ChEBI" id="CHEBI:57692"/>
    </cofactor>
</comment>
<evidence type="ECO:0000256" key="12">
    <source>
        <dbReference type="ARBA" id="ARBA00023002"/>
    </source>
</evidence>
<evidence type="ECO:0000256" key="5">
    <source>
        <dbReference type="ARBA" id="ARBA00022448"/>
    </source>
</evidence>
<comment type="similarity">
    <text evidence="4">In the N-terminal section; belongs to the cytochrome P450 family.</text>
</comment>
<organism evidence="20 21">
    <name type="scientific">Mycena albidolilacea</name>
    <dbReference type="NCBI Taxonomy" id="1033008"/>
    <lineage>
        <taxon>Eukaryota</taxon>
        <taxon>Fungi</taxon>
        <taxon>Dikarya</taxon>
        <taxon>Basidiomycota</taxon>
        <taxon>Agaricomycotina</taxon>
        <taxon>Agaricomycetes</taxon>
        <taxon>Agaricomycetidae</taxon>
        <taxon>Agaricales</taxon>
        <taxon>Marasmiineae</taxon>
        <taxon>Mycenaceae</taxon>
        <taxon>Mycena</taxon>
    </lineage>
</organism>
<feature type="domain" description="Flavodoxin-like" evidence="18">
    <location>
        <begin position="495"/>
        <end position="635"/>
    </location>
</feature>
<dbReference type="Proteomes" id="UP001218218">
    <property type="component" value="Unassembled WGS sequence"/>
</dbReference>
<keyword evidence="10" id="KW-0274">FAD</keyword>
<keyword evidence="5" id="KW-0813">Transport</keyword>
<evidence type="ECO:0000256" key="13">
    <source>
        <dbReference type="ARBA" id="ARBA00023004"/>
    </source>
</evidence>
<name>A0AAD7AJA9_9AGAR</name>
<protein>
    <submittedName>
        <fullName evidence="20">Fatty acid hydroxylase</fullName>
    </submittedName>
</protein>
<dbReference type="InterPro" id="IPR017972">
    <property type="entry name" value="Cyt_P450_CS"/>
</dbReference>
<comment type="catalytic activity">
    <reaction evidence="16">
        <text>2 oxidized [cytochrome P450] + NADPH = 2 reduced [cytochrome P450] + NADP(+) + H(+)</text>
        <dbReference type="Rhea" id="RHEA:24040"/>
        <dbReference type="Rhea" id="RHEA-COMP:14627"/>
        <dbReference type="Rhea" id="RHEA-COMP:14628"/>
        <dbReference type="ChEBI" id="CHEBI:15378"/>
        <dbReference type="ChEBI" id="CHEBI:55376"/>
        <dbReference type="ChEBI" id="CHEBI:57783"/>
        <dbReference type="ChEBI" id="CHEBI:58349"/>
        <dbReference type="ChEBI" id="CHEBI:60344"/>
        <dbReference type="EC" id="1.6.2.4"/>
    </reaction>
</comment>
<dbReference type="CDD" id="cd11068">
    <property type="entry name" value="CYP120A1"/>
    <property type="match status" value="1"/>
</dbReference>
<evidence type="ECO:0000256" key="8">
    <source>
        <dbReference type="ARBA" id="ARBA00022643"/>
    </source>
</evidence>
<evidence type="ECO:0000256" key="1">
    <source>
        <dbReference type="ARBA" id="ARBA00001917"/>
    </source>
</evidence>
<dbReference type="PIRSF" id="PIRSF000209">
    <property type="entry name" value="Bifunctional_P450_P450R"/>
    <property type="match status" value="1"/>
</dbReference>
<dbReference type="PROSITE" id="PS50902">
    <property type="entry name" value="FLAVODOXIN_LIKE"/>
    <property type="match status" value="1"/>
</dbReference>
<evidence type="ECO:0000313" key="20">
    <source>
        <dbReference type="EMBL" id="KAJ7360692.1"/>
    </source>
</evidence>
<dbReference type="InterPro" id="IPR036396">
    <property type="entry name" value="Cyt_P450_sf"/>
</dbReference>
<dbReference type="PROSITE" id="PS51384">
    <property type="entry name" value="FAD_FR"/>
    <property type="match status" value="1"/>
</dbReference>
<dbReference type="Gene3D" id="1.10.630.10">
    <property type="entry name" value="Cytochrome P450"/>
    <property type="match status" value="1"/>
</dbReference>
<evidence type="ECO:0000256" key="7">
    <source>
        <dbReference type="ARBA" id="ARBA00022630"/>
    </source>
</evidence>
<proteinExistence type="inferred from homology"/>
<dbReference type="InterPro" id="IPR001128">
    <property type="entry name" value="Cyt_P450"/>
</dbReference>
<dbReference type="SUPFAM" id="SSF48264">
    <property type="entry name" value="Cytochrome P450"/>
    <property type="match status" value="1"/>
</dbReference>
<accession>A0AAD7AJA9</accession>